<proteinExistence type="predicted"/>
<feature type="non-terminal residue" evidence="2">
    <location>
        <position position="198"/>
    </location>
</feature>
<dbReference type="Pfam" id="PF13588">
    <property type="entry name" value="HSDR_N_2"/>
    <property type="match status" value="1"/>
</dbReference>
<evidence type="ECO:0000313" key="2">
    <source>
        <dbReference type="EMBL" id="GAG27269.1"/>
    </source>
</evidence>
<dbReference type="EMBL" id="BARS01033616">
    <property type="protein sequence ID" value="GAG27269.1"/>
    <property type="molecule type" value="Genomic_DNA"/>
</dbReference>
<comment type="caution">
    <text evidence="2">The sequence shown here is derived from an EMBL/GenBank/DDBJ whole genome shotgun (WGS) entry which is preliminary data.</text>
</comment>
<evidence type="ECO:0000259" key="1">
    <source>
        <dbReference type="Pfam" id="PF13588"/>
    </source>
</evidence>
<name>X0W8H9_9ZZZZ</name>
<protein>
    <recommendedName>
        <fullName evidence="1">Type I restriction enzyme R protein N-terminal domain-containing protein</fullName>
    </recommendedName>
</protein>
<organism evidence="2">
    <name type="scientific">marine sediment metagenome</name>
    <dbReference type="NCBI Taxonomy" id="412755"/>
    <lineage>
        <taxon>unclassified sequences</taxon>
        <taxon>metagenomes</taxon>
        <taxon>ecological metagenomes</taxon>
    </lineage>
</organism>
<reference evidence="2" key="1">
    <citation type="journal article" date="2014" name="Front. Microbiol.">
        <title>High frequency of phylogenetically diverse reductive dehalogenase-homologous genes in deep subseafloor sedimentary metagenomes.</title>
        <authorList>
            <person name="Kawai M."/>
            <person name="Futagami T."/>
            <person name="Toyoda A."/>
            <person name="Takaki Y."/>
            <person name="Nishi S."/>
            <person name="Hori S."/>
            <person name="Arai W."/>
            <person name="Tsubouchi T."/>
            <person name="Morono Y."/>
            <person name="Uchiyama I."/>
            <person name="Ito T."/>
            <person name="Fujiyama A."/>
            <person name="Inagaki F."/>
            <person name="Takami H."/>
        </authorList>
    </citation>
    <scope>NUCLEOTIDE SEQUENCE</scope>
    <source>
        <strain evidence="2">Expedition CK06-06</strain>
    </source>
</reference>
<feature type="domain" description="Type I restriction enzyme R protein N-terminal" evidence="1">
    <location>
        <begin position="45"/>
        <end position="135"/>
    </location>
</feature>
<gene>
    <name evidence="2" type="ORF">S01H1_52037</name>
</gene>
<dbReference type="AlphaFoldDB" id="X0W8H9"/>
<accession>X0W8H9</accession>
<dbReference type="InterPro" id="IPR029464">
    <property type="entry name" value="HSDR_N"/>
</dbReference>
<sequence length="198" mass="22555">MASIRTKAKIQFIEEILKVFTDFSHSGKGYLEYLKSPKGGDEFDIRDYLIKPIFLKLGYEQSDLYNEVTINAGEVDLNIGEASLKPFITVETKSTNSRDLKSARVDQLFPYIKELHTPIGVVTNGILFEIWEQKEKYISQVVALDFLKIVSDYLKGGIASISDDDFIRIGKLSYLKKELLSIKEEDLYKIPEIDVSEA</sequence>